<evidence type="ECO:0000313" key="1">
    <source>
        <dbReference type="EMBL" id="ETN36723.1"/>
    </source>
</evidence>
<reference evidence="1 2" key="1">
    <citation type="submission" date="2013-03" db="EMBL/GenBank/DDBJ databases">
        <title>The Genome Sequence of Phialophora europaea CBS 101466.</title>
        <authorList>
            <consortium name="The Broad Institute Genomics Platform"/>
            <person name="Cuomo C."/>
            <person name="de Hoog S."/>
            <person name="Gorbushina A."/>
            <person name="Walker B."/>
            <person name="Young S.K."/>
            <person name="Zeng Q."/>
            <person name="Gargeya S."/>
            <person name="Fitzgerald M."/>
            <person name="Haas B."/>
            <person name="Abouelleil A."/>
            <person name="Allen A.W."/>
            <person name="Alvarado L."/>
            <person name="Arachchi H.M."/>
            <person name="Berlin A.M."/>
            <person name="Chapman S.B."/>
            <person name="Gainer-Dewar J."/>
            <person name="Goldberg J."/>
            <person name="Griggs A."/>
            <person name="Gujja S."/>
            <person name="Hansen M."/>
            <person name="Howarth C."/>
            <person name="Imamovic A."/>
            <person name="Ireland A."/>
            <person name="Larimer J."/>
            <person name="McCowan C."/>
            <person name="Murphy C."/>
            <person name="Pearson M."/>
            <person name="Poon T.W."/>
            <person name="Priest M."/>
            <person name="Roberts A."/>
            <person name="Saif S."/>
            <person name="Shea T."/>
            <person name="Sisk P."/>
            <person name="Sykes S."/>
            <person name="Wortman J."/>
            <person name="Nusbaum C."/>
            <person name="Birren B."/>
        </authorList>
    </citation>
    <scope>NUCLEOTIDE SEQUENCE [LARGE SCALE GENOMIC DNA]</scope>
    <source>
        <strain evidence="1 2">CBS 101466</strain>
    </source>
</reference>
<dbReference type="AlphaFoldDB" id="W2RLZ0"/>
<proteinExistence type="predicted"/>
<dbReference type="VEuPathDB" id="FungiDB:HMPREF1541_09001"/>
<dbReference type="Proteomes" id="UP000030752">
    <property type="component" value="Unassembled WGS sequence"/>
</dbReference>
<dbReference type="GeneID" id="19976340"/>
<dbReference type="RefSeq" id="XP_008721541.1">
    <property type="nucleotide sequence ID" value="XM_008723319.1"/>
</dbReference>
<dbReference type="HOGENOM" id="CLU_1825206_0_0_1"/>
<evidence type="ECO:0000313" key="2">
    <source>
        <dbReference type="Proteomes" id="UP000030752"/>
    </source>
</evidence>
<organism evidence="1 2">
    <name type="scientific">Cyphellophora europaea (strain CBS 101466)</name>
    <name type="common">Phialophora europaea</name>
    <dbReference type="NCBI Taxonomy" id="1220924"/>
    <lineage>
        <taxon>Eukaryota</taxon>
        <taxon>Fungi</taxon>
        <taxon>Dikarya</taxon>
        <taxon>Ascomycota</taxon>
        <taxon>Pezizomycotina</taxon>
        <taxon>Eurotiomycetes</taxon>
        <taxon>Chaetothyriomycetidae</taxon>
        <taxon>Chaetothyriales</taxon>
        <taxon>Cyphellophoraceae</taxon>
        <taxon>Cyphellophora</taxon>
    </lineage>
</organism>
<protein>
    <submittedName>
        <fullName evidence="1">Uncharacterized protein</fullName>
    </submittedName>
</protein>
<dbReference type="EMBL" id="KB822725">
    <property type="protein sequence ID" value="ETN36723.1"/>
    <property type="molecule type" value="Genomic_DNA"/>
</dbReference>
<keyword evidence="2" id="KW-1185">Reference proteome</keyword>
<sequence length="141" mass="16071">MDDDDATPRKVSDAVSVNSTEPKYLAVTYPGTVETKFEITLLAAYCGSFPLRSESEAREEYSRVFNIGEAFTIIQREETALEAPMKWTETGMDETETFNIFTAATDNLYRVYKTSHVKYSGRSFEFLLSTMILEPRLQPRP</sequence>
<dbReference type="InParanoid" id="W2RLZ0"/>
<name>W2RLZ0_CYPE1</name>
<accession>W2RLZ0</accession>
<dbReference type="eggNOG" id="ENOG502T57M">
    <property type="taxonomic scope" value="Eukaryota"/>
</dbReference>
<gene>
    <name evidence="1" type="ORF">HMPREF1541_09001</name>
</gene>